<accession>A0ABN2Z7J3</accession>
<dbReference type="PROSITE" id="PS50850">
    <property type="entry name" value="MFS"/>
    <property type="match status" value="1"/>
</dbReference>
<evidence type="ECO:0000256" key="4">
    <source>
        <dbReference type="ARBA" id="ARBA00023136"/>
    </source>
</evidence>
<dbReference type="PROSITE" id="PS00216">
    <property type="entry name" value="SUGAR_TRANSPORT_1"/>
    <property type="match status" value="1"/>
</dbReference>
<proteinExistence type="predicted"/>
<feature type="transmembrane region" description="Helical" evidence="5">
    <location>
        <begin position="222"/>
        <end position="246"/>
    </location>
</feature>
<name>A0ABN2Z7J3_9ACTN</name>
<evidence type="ECO:0000313" key="7">
    <source>
        <dbReference type="EMBL" id="GAA2138033.1"/>
    </source>
</evidence>
<evidence type="ECO:0000256" key="2">
    <source>
        <dbReference type="ARBA" id="ARBA00022692"/>
    </source>
</evidence>
<dbReference type="Pfam" id="PF07690">
    <property type="entry name" value="MFS_1"/>
    <property type="match status" value="1"/>
</dbReference>
<dbReference type="PANTHER" id="PTHR23508">
    <property type="entry name" value="CARBOXYLIC ACID TRANSPORTER PROTEIN HOMOLOG"/>
    <property type="match status" value="1"/>
</dbReference>
<dbReference type="InterPro" id="IPR011701">
    <property type="entry name" value="MFS"/>
</dbReference>
<dbReference type="Proteomes" id="UP001501771">
    <property type="component" value="Unassembled WGS sequence"/>
</dbReference>
<evidence type="ECO:0000256" key="1">
    <source>
        <dbReference type="ARBA" id="ARBA00004651"/>
    </source>
</evidence>
<keyword evidence="3 5" id="KW-1133">Transmembrane helix</keyword>
<feature type="domain" description="Major facilitator superfamily (MFS) profile" evidence="6">
    <location>
        <begin position="18"/>
        <end position="404"/>
    </location>
</feature>
<dbReference type="SUPFAM" id="SSF103473">
    <property type="entry name" value="MFS general substrate transporter"/>
    <property type="match status" value="1"/>
</dbReference>
<feature type="transmembrane region" description="Helical" evidence="5">
    <location>
        <begin position="111"/>
        <end position="132"/>
    </location>
</feature>
<feature type="transmembrane region" description="Helical" evidence="5">
    <location>
        <begin position="258"/>
        <end position="281"/>
    </location>
</feature>
<evidence type="ECO:0000256" key="3">
    <source>
        <dbReference type="ARBA" id="ARBA00022989"/>
    </source>
</evidence>
<reference evidence="7 8" key="1">
    <citation type="journal article" date="2019" name="Int. J. Syst. Evol. Microbiol.">
        <title>The Global Catalogue of Microorganisms (GCM) 10K type strain sequencing project: providing services to taxonomists for standard genome sequencing and annotation.</title>
        <authorList>
            <consortium name="The Broad Institute Genomics Platform"/>
            <consortium name="The Broad Institute Genome Sequencing Center for Infectious Disease"/>
            <person name="Wu L."/>
            <person name="Ma J."/>
        </authorList>
    </citation>
    <scope>NUCLEOTIDE SEQUENCE [LARGE SCALE GENOMIC DNA]</scope>
    <source>
        <strain evidence="7 8">JCM 16022</strain>
    </source>
</reference>
<sequence length="425" mass="44582">MTATTGDPTPRVATPGWTRALCWATVTLEGFDIVALSASLPTILGTEHAGIGKAEATFITTISLVGILVGALLVGPISDRIGRKVSLMGSIALFSVLTLLVPWAPDVSAFAALRFFAGIGLGACMPAALTMMSETVRPSQRARGTTLAMTGYHTGAMLTALLGLVVMPTWEWLFIIGGVVGLAVLPVMWVKLPETSERVLARRSGEPESQRVPLSAVLRQPFLVASVATWVASFMGLLLVYGLISWLPTIMSEAGYKLSTSLVMLFLLNLGGVAGLVLAGFVGDARGIRPSAIGWFFGAAVFLGLLSVKMPTLLLDVAVFVTGVFVFSAQVLVYAWITRSYPSDIRGTALGLSSGIGRVGSIVGPTITGALVTAGIAYPWGFYFFSAVALLAVAAMIAVPRGLERSEAQHEAAGSRSHDTKEVHS</sequence>
<feature type="transmembrane region" description="Helical" evidence="5">
    <location>
        <begin position="21"/>
        <end position="44"/>
    </location>
</feature>
<feature type="transmembrane region" description="Helical" evidence="5">
    <location>
        <begin position="172"/>
        <end position="192"/>
    </location>
</feature>
<keyword evidence="8" id="KW-1185">Reference proteome</keyword>
<dbReference type="EMBL" id="BAAAQR010000001">
    <property type="protein sequence ID" value="GAA2138033.1"/>
    <property type="molecule type" value="Genomic_DNA"/>
</dbReference>
<feature type="transmembrane region" description="Helical" evidence="5">
    <location>
        <begin position="144"/>
        <end position="166"/>
    </location>
</feature>
<comment type="subcellular location">
    <subcellularLocation>
        <location evidence="1">Cell membrane</location>
        <topology evidence="1">Multi-pass membrane protein</topology>
    </subcellularLocation>
</comment>
<feature type="transmembrane region" description="Helical" evidence="5">
    <location>
        <begin position="87"/>
        <end position="105"/>
    </location>
</feature>
<dbReference type="RefSeq" id="WP_344147233.1">
    <property type="nucleotide sequence ID" value="NZ_BAAAQR010000001.1"/>
</dbReference>
<dbReference type="PANTHER" id="PTHR23508:SF10">
    <property type="entry name" value="CARBOXYLIC ACID TRANSPORTER PROTEIN HOMOLOG"/>
    <property type="match status" value="1"/>
</dbReference>
<protein>
    <submittedName>
        <fullName evidence="7">Aromatic acid/H+ symport family MFS transporter</fullName>
    </submittedName>
</protein>
<feature type="transmembrane region" description="Helical" evidence="5">
    <location>
        <begin position="349"/>
        <end position="374"/>
    </location>
</feature>
<dbReference type="InterPro" id="IPR036259">
    <property type="entry name" value="MFS_trans_sf"/>
</dbReference>
<keyword evidence="4 5" id="KW-0472">Membrane</keyword>
<dbReference type="InterPro" id="IPR005829">
    <property type="entry name" value="Sugar_transporter_CS"/>
</dbReference>
<feature type="transmembrane region" description="Helical" evidence="5">
    <location>
        <begin position="293"/>
        <end position="311"/>
    </location>
</feature>
<feature type="transmembrane region" description="Helical" evidence="5">
    <location>
        <begin position="56"/>
        <end position="75"/>
    </location>
</feature>
<organism evidence="7 8">
    <name type="scientific">Nocardioides koreensis</name>
    <dbReference type="NCBI Taxonomy" id="433651"/>
    <lineage>
        <taxon>Bacteria</taxon>
        <taxon>Bacillati</taxon>
        <taxon>Actinomycetota</taxon>
        <taxon>Actinomycetes</taxon>
        <taxon>Propionibacteriales</taxon>
        <taxon>Nocardioidaceae</taxon>
        <taxon>Nocardioides</taxon>
    </lineage>
</organism>
<evidence type="ECO:0000256" key="5">
    <source>
        <dbReference type="SAM" id="Phobius"/>
    </source>
</evidence>
<feature type="transmembrane region" description="Helical" evidence="5">
    <location>
        <begin position="380"/>
        <end position="399"/>
    </location>
</feature>
<keyword evidence="2 5" id="KW-0812">Transmembrane</keyword>
<evidence type="ECO:0000259" key="6">
    <source>
        <dbReference type="PROSITE" id="PS50850"/>
    </source>
</evidence>
<dbReference type="Gene3D" id="1.20.1250.20">
    <property type="entry name" value="MFS general substrate transporter like domains"/>
    <property type="match status" value="1"/>
</dbReference>
<dbReference type="CDD" id="cd17365">
    <property type="entry name" value="MFS_PcaK_like"/>
    <property type="match status" value="1"/>
</dbReference>
<evidence type="ECO:0000313" key="8">
    <source>
        <dbReference type="Proteomes" id="UP001501771"/>
    </source>
</evidence>
<feature type="transmembrane region" description="Helical" evidence="5">
    <location>
        <begin position="317"/>
        <end position="337"/>
    </location>
</feature>
<gene>
    <name evidence="7" type="ORF">GCM10009844_05670</name>
</gene>
<comment type="caution">
    <text evidence="7">The sequence shown here is derived from an EMBL/GenBank/DDBJ whole genome shotgun (WGS) entry which is preliminary data.</text>
</comment>
<dbReference type="InterPro" id="IPR020846">
    <property type="entry name" value="MFS_dom"/>
</dbReference>